<dbReference type="InterPro" id="IPR011705">
    <property type="entry name" value="BACK"/>
</dbReference>
<keyword evidence="3" id="KW-1185">Reference proteome</keyword>
<dbReference type="Gene3D" id="3.30.710.10">
    <property type="entry name" value="Potassium Channel Kv1.1, Chain A"/>
    <property type="match status" value="1"/>
</dbReference>
<proteinExistence type="predicted"/>
<dbReference type="SMART" id="SM00584">
    <property type="entry name" value="TLDc"/>
    <property type="match status" value="1"/>
</dbReference>
<organism evidence="3 4">
    <name type="scientific">Galendromus occidentalis</name>
    <name type="common">western predatory mite</name>
    <dbReference type="NCBI Taxonomy" id="34638"/>
    <lineage>
        <taxon>Eukaryota</taxon>
        <taxon>Metazoa</taxon>
        <taxon>Ecdysozoa</taxon>
        <taxon>Arthropoda</taxon>
        <taxon>Chelicerata</taxon>
        <taxon>Arachnida</taxon>
        <taxon>Acari</taxon>
        <taxon>Parasitiformes</taxon>
        <taxon>Mesostigmata</taxon>
        <taxon>Gamasina</taxon>
        <taxon>Phytoseioidea</taxon>
        <taxon>Phytoseiidae</taxon>
        <taxon>Typhlodrominae</taxon>
        <taxon>Galendromus</taxon>
    </lineage>
</organism>
<dbReference type="SMART" id="SM00875">
    <property type="entry name" value="BACK"/>
    <property type="match status" value="1"/>
</dbReference>
<dbReference type="Pfam" id="PF00651">
    <property type="entry name" value="BTB"/>
    <property type="match status" value="1"/>
</dbReference>
<dbReference type="Gene3D" id="1.25.40.420">
    <property type="match status" value="1"/>
</dbReference>
<protein>
    <submittedName>
        <fullName evidence="4">Uncharacterized protein LOC100898299</fullName>
    </submittedName>
</protein>
<feature type="domain" description="BTB" evidence="1">
    <location>
        <begin position="38"/>
        <end position="114"/>
    </location>
</feature>
<dbReference type="Proteomes" id="UP000694867">
    <property type="component" value="Unplaced"/>
</dbReference>
<dbReference type="KEGG" id="goe:100898299"/>
<evidence type="ECO:0000259" key="2">
    <source>
        <dbReference type="PROSITE" id="PS51886"/>
    </source>
</evidence>
<dbReference type="PROSITE" id="PS51886">
    <property type="entry name" value="TLDC"/>
    <property type="match status" value="1"/>
</dbReference>
<feature type="domain" description="TLDc" evidence="2">
    <location>
        <begin position="316"/>
        <end position="490"/>
    </location>
</feature>
<dbReference type="InterPro" id="IPR011333">
    <property type="entry name" value="SKP1/BTB/POZ_sf"/>
</dbReference>
<name>A0AAJ6QN21_9ACAR</name>
<dbReference type="GeneID" id="100898299"/>
<dbReference type="PANTHER" id="PTHR46965">
    <property type="entry name" value="BTB/POZ DOMAIN-CONTAINING PROTEIN 19"/>
    <property type="match status" value="1"/>
</dbReference>
<dbReference type="SUPFAM" id="SSF54695">
    <property type="entry name" value="POZ domain"/>
    <property type="match status" value="1"/>
</dbReference>
<dbReference type="InterPro" id="IPR042846">
    <property type="entry name" value="BTBD19"/>
</dbReference>
<dbReference type="PROSITE" id="PS50097">
    <property type="entry name" value="BTB"/>
    <property type="match status" value="1"/>
</dbReference>
<dbReference type="Pfam" id="PF07534">
    <property type="entry name" value="TLD"/>
    <property type="match status" value="1"/>
</dbReference>
<evidence type="ECO:0000259" key="1">
    <source>
        <dbReference type="PROSITE" id="PS50097"/>
    </source>
</evidence>
<sequence length="577" mass="65028">MTSSRGLMPPPSSISESLSGILQLIEDLHRLSEDKEYADIEFVVGERDQTIVLAHSLILRARCANFNELKSSYEDRSRISRSPITCVLVMPKVKVDEFQSVIQYIYTGKIHLHPAIVFEVLSLAHEFGISELKLTCEDHIMSAMTNENACVFLKSALQVGDRSEKFKDENAVYIDKCTTFICENAAECLKTPAFLQLPKNAVILLVSSDYLCMNEDDVWRAVLNWAKHQAKVSSEAEKWTDQERKSVGDCLEGVINHVRILLINSQVYAEEVEPTRLVSMELSLERYRNAALQKKIQPEARILKPRASERLFPGSHLLSGPKLPSQQQLNNWFGNPYQVWRLLHRASNHGYKAQAFHEDCDDIAPLFVVVLGTSGQLCGGFTDVPFARTNGRRCKYSASEKAFLFSLVNAANLPPTRFDIQRKMFAILSDANFGPIFGAGADLSIADECNISMESYSNFPHTFGGEGASCTLLMGDYNFTVLDYEVFTLAHPAPRSNRLHQRLHARTRELISGDSQNSVDRIVFSKRSLLYGVKRYVVSIMTHELIGYSLNQTKLSEACIRDLANMTARDVVRYNFD</sequence>
<gene>
    <name evidence="4" type="primary">LOC100898299</name>
</gene>
<dbReference type="RefSeq" id="XP_003738143.1">
    <property type="nucleotide sequence ID" value="XM_003738095.1"/>
</dbReference>
<dbReference type="InterPro" id="IPR000210">
    <property type="entry name" value="BTB/POZ_dom"/>
</dbReference>
<accession>A0AAJ6QN21</accession>
<dbReference type="PANTHER" id="PTHR46965:SF1">
    <property type="entry name" value="BTB_POZ DOMAIN-CONTAINING PROTEIN 19"/>
    <property type="match status" value="1"/>
</dbReference>
<dbReference type="SMART" id="SM00225">
    <property type="entry name" value="BTB"/>
    <property type="match status" value="1"/>
</dbReference>
<dbReference type="Pfam" id="PF07707">
    <property type="entry name" value="BACK"/>
    <property type="match status" value="1"/>
</dbReference>
<dbReference type="AlphaFoldDB" id="A0AAJ6QN21"/>
<evidence type="ECO:0000313" key="4">
    <source>
        <dbReference type="RefSeq" id="XP_003738143.1"/>
    </source>
</evidence>
<dbReference type="InterPro" id="IPR006571">
    <property type="entry name" value="TLDc_dom"/>
</dbReference>
<evidence type="ECO:0000313" key="3">
    <source>
        <dbReference type="Proteomes" id="UP000694867"/>
    </source>
</evidence>
<reference evidence="4" key="1">
    <citation type="submission" date="2025-08" db="UniProtKB">
        <authorList>
            <consortium name="RefSeq"/>
        </authorList>
    </citation>
    <scope>IDENTIFICATION</scope>
</reference>